<reference evidence="8 9" key="1">
    <citation type="submission" date="2018-12" db="EMBL/GenBank/DDBJ databases">
        <title>Amycolatopsis eburnea sp. nov. actinomycete associate with arbuscular mycorrhiza fungal spore.</title>
        <authorList>
            <person name="Lumyong S."/>
            <person name="Chaiya L."/>
        </authorList>
    </citation>
    <scope>NUCLEOTIDE SEQUENCE [LARGE SCALE GENOMIC DNA]</scope>
    <source>
        <strain evidence="8 9">GLM-1</strain>
    </source>
</reference>
<evidence type="ECO:0000259" key="7">
    <source>
        <dbReference type="PROSITE" id="PS50850"/>
    </source>
</evidence>
<sequence length="404" mass="40747">MEDLTRRRRWAALLALALGSVGIGLTEFVPAGLLPEMAHTLLGNAEPDAVARTGWVFTAYALGVVVGAPVLATVTARLPRKRLVLGLLVLLVVGTLASAVAPTFALVLVARFIAGLPHGAYFGAAALLAAKLMGPGSEGRGFAVVLSGLTVANVAGVPVITRLGQAAGWRTAYLVIAGVFLLALLAVAVRVPGAPAAGGSPAGELRALRRPLVWLVVVTASIGIAGFFAVNSYLAPITTSVTGLSPGAVPWVLVAVGLGMTVGNFLGGWQADRNLRRALLTGFTAVIAANVYFGLAAGSAFGLFTGAFLIGGTIVFLGPVLQSRLIEVAPGAQLMGAALNQSAFNTANSLGAALGSVVIAAGLGYRATAWAGVVVSVVGLALALAGVAVDRRTAAAPERCAIRR</sequence>
<dbReference type="Pfam" id="PF07690">
    <property type="entry name" value="MFS_1"/>
    <property type="match status" value="1"/>
</dbReference>
<feature type="transmembrane region" description="Helical" evidence="6">
    <location>
        <begin position="248"/>
        <end position="266"/>
    </location>
</feature>
<evidence type="ECO:0000256" key="5">
    <source>
        <dbReference type="ARBA" id="ARBA00023136"/>
    </source>
</evidence>
<feature type="transmembrane region" description="Helical" evidence="6">
    <location>
        <begin position="112"/>
        <end position="130"/>
    </location>
</feature>
<dbReference type="PROSITE" id="PS50850">
    <property type="entry name" value="MFS"/>
    <property type="match status" value="1"/>
</dbReference>
<evidence type="ECO:0000256" key="3">
    <source>
        <dbReference type="ARBA" id="ARBA00022692"/>
    </source>
</evidence>
<dbReference type="InterPro" id="IPR036259">
    <property type="entry name" value="MFS_trans_sf"/>
</dbReference>
<feature type="transmembrane region" description="Helical" evidence="6">
    <location>
        <begin position="212"/>
        <end position="236"/>
    </location>
</feature>
<keyword evidence="4 6" id="KW-1133">Transmembrane helix</keyword>
<keyword evidence="3 6" id="KW-0812">Transmembrane</keyword>
<feature type="domain" description="Major facilitator superfamily (MFS) profile" evidence="7">
    <location>
        <begin position="12"/>
        <end position="394"/>
    </location>
</feature>
<organism evidence="8 9">
    <name type="scientific">Amycolatopsis eburnea</name>
    <dbReference type="NCBI Taxonomy" id="2267691"/>
    <lineage>
        <taxon>Bacteria</taxon>
        <taxon>Bacillati</taxon>
        <taxon>Actinomycetota</taxon>
        <taxon>Actinomycetes</taxon>
        <taxon>Pseudonocardiales</taxon>
        <taxon>Pseudonocardiaceae</taxon>
        <taxon>Amycolatopsis</taxon>
    </lineage>
</organism>
<dbReference type="OrthoDB" id="9814237at2"/>
<dbReference type="SUPFAM" id="SSF103473">
    <property type="entry name" value="MFS general substrate transporter"/>
    <property type="match status" value="1"/>
</dbReference>
<evidence type="ECO:0000256" key="6">
    <source>
        <dbReference type="SAM" id="Phobius"/>
    </source>
</evidence>
<keyword evidence="9" id="KW-1185">Reference proteome</keyword>
<keyword evidence="5 6" id="KW-0472">Membrane</keyword>
<comment type="subcellular location">
    <subcellularLocation>
        <location evidence="1">Cell membrane</location>
        <topology evidence="1">Multi-pass membrane protein</topology>
    </subcellularLocation>
</comment>
<protein>
    <submittedName>
        <fullName evidence="8">MFS transporter</fullName>
    </submittedName>
</protein>
<dbReference type="InterPro" id="IPR020846">
    <property type="entry name" value="MFS_dom"/>
</dbReference>
<dbReference type="InterPro" id="IPR011701">
    <property type="entry name" value="MFS"/>
</dbReference>
<dbReference type="RefSeq" id="WP_125310489.1">
    <property type="nucleotide sequence ID" value="NZ_RSEC01000046.1"/>
</dbReference>
<feature type="transmembrane region" description="Helical" evidence="6">
    <location>
        <begin position="278"/>
        <end position="295"/>
    </location>
</feature>
<dbReference type="CDD" id="cd17324">
    <property type="entry name" value="MFS_NepI_like"/>
    <property type="match status" value="1"/>
</dbReference>
<evidence type="ECO:0000313" key="9">
    <source>
        <dbReference type="Proteomes" id="UP000267081"/>
    </source>
</evidence>
<feature type="transmembrane region" description="Helical" evidence="6">
    <location>
        <begin position="342"/>
        <end position="363"/>
    </location>
</feature>
<dbReference type="AlphaFoldDB" id="A0A3R9EQK2"/>
<dbReference type="PANTHER" id="PTHR43124:SF3">
    <property type="entry name" value="CHLORAMPHENICOL EFFLUX PUMP RV0191"/>
    <property type="match status" value="1"/>
</dbReference>
<evidence type="ECO:0000256" key="2">
    <source>
        <dbReference type="ARBA" id="ARBA00022475"/>
    </source>
</evidence>
<feature type="transmembrane region" description="Helical" evidence="6">
    <location>
        <begin position="12"/>
        <end position="34"/>
    </location>
</feature>
<feature type="transmembrane region" description="Helical" evidence="6">
    <location>
        <begin position="83"/>
        <end position="106"/>
    </location>
</feature>
<dbReference type="GO" id="GO:0005886">
    <property type="term" value="C:plasma membrane"/>
    <property type="evidence" value="ECO:0007669"/>
    <property type="project" value="UniProtKB-SubCell"/>
</dbReference>
<evidence type="ECO:0000256" key="1">
    <source>
        <dbReference type="ARBA" id="ARBA00004651"/>
    </source>
</evidence>
<name>A0A3R9EQK2_9PSEU</name>
<feature type="transmembrane region" description="Helical" evidence="6">
    <location>
        <begin position="54"/>
        <end position="76"/>
    </location>
</feature>
<evidence type="ECO:0000256" key="4">
    <source>
        <dbReference type="ARBA" id="ARBA00022989"/>
    </source>
</evidence>
<proteinExistence type="predicted"/>
<dbReference type="PANTHER" id="PTHR43124">
    <property type="entry name" value="PURINE EFFLUX PUMP PBUE"/>
    <property type="match status" value="1"/>
</dbReference>
<feature type="transmembrane region" description="Helical" evidence="6">
    <location>
        <begin position="172"/>
        <end position="191"/>
    </location>
</feature>
<feature type="transmembrane region" description="Helical" evidence="6">
    <location>
        <begin position="369"/>
        <end position="389"/>
    </location>
</feature>
<gene>
    <name evidence="8" type="ORF">EIY87_20315</name>
</gene>
<dbReference type="EMBL" id="RSEC01000046">
    <property type="protein sequence ID" value="RSD17135.1"/>
    <property type="molecule type" value="Genomic_DNA"/>
</dbReference>
<dbReference type="InterPro" id="IPR050189">
    <property type="entry name" value="MFS_Efflux_Transporters"/>
</dbReference>
<dbReference type="Gene3D" id="1.20.1250.20">
    <property type="entry name" value="MFS general substrate transporter like domains"/>
    <property type="match status" value="2"/>
</dbReference>
<feature type="transmembrane region" description="Helical" evidence="6">
    <location>
        <begin position="301"/>
        <end position="321"/>
    </location>
</feature>
<dbReference type="GO" id="GO:0022857">
    <property type="term" value="F:transmembrane transporter activity"/>
    <property type="evidence" value="ECO:0007669"/>
    <property type="project" value="InterPro"/>
</dbReference>
<accession>A0A3R9EQK2</accession>
<keyword evidence="2" id="KW-1003">Cell membrane</keyword>
<feature type="transmembrane region" description="Helical" evidence="6">
    <location>
        <begin position="142"/>
        <end position="160"/>
    </location>
</feature>
<comment type="caution">
    <text evidence="8">The sequence shown here is derived from an EMBL/GenBank/DDBJ whole genome shotgun (WGS) entry which is preliminary data.</text>
</comment>
<dbReference type="Proteomes" id="UP000267081">
    <property type="component" value="Unassembled WGS sequence"/>
</dbReference>
<evidence type="ECO:0000313" key="8">
    <source>
        <dbReference type="EMBL" id="RSD17135.1"/>
    </source>
</evidence>